<feature type="domain" description="DprA winged helix" evidence="1">
    <location>
        <begin position="1"/>
        <end position="41"/>
    </location>
</feature>
<reference evidence="2" key="1">
    <citation type="submission" date="2018-06" db="EMBL/GenBank/DDBJ databases">
        <authorList>
            <consortium name="Pathogen Informatics"/>
            <person name="Doyle S."/>
        </authorList>
    </citation>
    <scope>NUCLEOTIDE SEQUENCE [LARGE SCALE GENOMIC DNA]</scope>
    <source>
        <strain evidence="2">NCTC11421</strain>
    </source>
</reference>
<dbReference type="InterPro" id="IPR036388">
    <property type="entry name" value="WH-like_DNA-bd_sf"/>
</dbReference>
<gene>
    <name evidence="2" type="primary">smf_2</name>
    <name evidence="2" type="ORF">NCTC11421_03496</name>
</gene>
<sequence>MGFDPVHPDVLAGQLAMPAADLYAALLELELDGSVAAMPGGRYQRIRT</sequence>
<accession>A0A379B207</accession>
<proteinExistence type="predicted"/>
<name>A0A379B207_NEIGO</name>
<evidence type="ECO:0000259" key="1">
    <source>
        <dbReference type="Pfam" id="PF17782"/>
    </source>
</evidence>
<evidence type="ECO:0000313" key="2">
    <source>
        <dbReference type="EMBL" id="SUB32070.1"/>
    </source>
</evidence>
<dbReference type="Gene3D" id="1.10.10.10">
    <property type="entry name" value="Winged helix-like DNA-binding domain superfamily/Winged helix DNA-binding domain"/>
    <property type="match status" value="1"/>
</dbReference>
<dbReference type="Pfam" id="PF17782">
    <property type="entry name" value="WHD_DprA"/>
    <property type="match status" value="1"/>
</dbReference>
<dbReference type="InterPro" id="IPR041614">
    <property type="entry name" value="DprA_WH"/>
</dbReference>
<dbReference type="EMBL" id="UGRI01000002">
    <property type="protein sequence ID" value="SUB32070.1"/>
    <property type="molecule type" value="Genomic_DNA"/>
</dbReference>
<protein>
    <submittedName>
        <fullName evidence="2">SMF-family protein</fullName>
    </submittedName>
</protein>
<organism evidence="2">
    <name type="scientific">Neisseria gonorrhoeae</name>
    <dbReference type="NCBI Taxonomy" id="485"/>
    <lineage>
        <taxon>Bacteria</taxon>
        <taxon>Pseudomonadati</taxon>
        <taxon>Pseudomonadota</taxon>
        <taxon>Betaproteobacteria</taxon>
        <taxon>Neisseriales</taxon>
        <taxon>Neisseriaceae</taxon>
        <taxon>Neisseria</taxon>
    </lineage>
</organism>
<dbReference type="AlphaFoldDB" id="A0A379B207"/>